<feature type="region of interest" description="Disordered" evidence="1">
    <location>
        <begin position="98"/>
        <end position="117"/>
    </location>
</feature>
<protein>
    <submittedName>
        <fullName evidence="2">Uncharacterized protein</fullName>
    </submittedName>
</protein>
<evidence type="ECO:0000256" key="1">
    <source>
        <dbReference type="SAM" id="MobiDB-lite"/>
    </source>
</evidence>
<evidence type="ECO:0000313" key="2">
    <source>
        <dbReference type="EMBL" id="RVW55115.1"/>
    </source>
</evidence>
<comment type="caution">
    <text evidence="2">The sequence shown here is derived from an EMBL/GenBank/DDBJ whole genome shotgun (WGS) entry which is preliminary data.</text>
</comment>
<name>A0A438F541_VITVI</name>
<accession>A0A438F541</accession>
<organism evidence="2 3">
    <name type="scientific">Vitis vinifera</name>
    <name type="common">Grape</name>
    <dbReference type="NCBI Taxonomy" id="29760"/>
    <lineage>
        <taxon>Eukaryota</taxon>
        <taxon>Viridiplantae</taxon>
        <taxon>Streptophyta</taxon>
        <taxon>Embryophyta</taxon>
        <taxon>Tracheophyta</taxon>
        <taxon>Spermatophyta</taxon>
        <taxon>Magnoliopsida</taxon>
        <taxon>eudicotyledons</taxon>
        <taxon>Gunneridae</taxon>
        <taxon>Pentapetalae</taxon>
        <taxon>rosids</taxon>
        <taxon>Vitales</taxon>
        <taxon>Vitaceae</taxon>
        <taxon>Viteae</taxon>
        <taxon>Vitis</taxon>
    </lineage>
</organism>
<sequence length="222" mass="24894">MGTLTSVKVWKGLNKKVIGRCNLCSTKQGDLKKIMKSCIPKCRRWATLKVGNLKASEQPQDGLMRHFSPKTQSFPLEVRPKVTSIRCDVGPIGTSNARCRGKAKHGRNPRGLSRPFGRSNHVELDDIISTPFSPHIINYEPSRGFIVPKFTTYDGTSDLFDHIMHFRQLMTLDIGNDALLCHYQDVEYQDAGERVTQRLHETVWVSCAPSGVLQHGSHPGNL</sequence>
<gene>
    <name evidence="2" type="ORF">CK203_066976</name>
</gene>
<dbReference type="Proteomes" id="UP000288805">
    <property type="component" value="Unassembled WGS sequence"/>
</dbReference>
<evidence type="ECO:0000313" key="3">
    <source>
        <dbReference type="Proteomes" id="UP000288805"/>
    </source>
</evidence>
<proteinExistence type="predicted"/>
<feature type="compositionally biased region" description="Basic residues" evidence="1">
    <location>
        <begin position="99"/>
        <end position="108"/>
    </location>
</feature>
<dbReference type="EMBL" id="QGNW01001119">
    <property type="protein sequence ID" value="RVW55115.1"/>
    <property type="molecule type" value="Genomic_DNA"/>
</dbReference>
<reference evidence="2 3" key="1">
    <citation type="journal article" date="2018" name="PLoS Genet.">
        <title>Population sequencing reveals clonal diversity and ancestral inbreeding in the grapevine cultivar Chardonnay.</title>
        <authorList>
            <person name="Roach M.J."/>
            <person name="Johnson D.L."/>
            <person name="Bohlmann J."/>
            <person name="van Vuuren H.J."/>
            <person name="Jones S.J."/>
            <person name="Pretorius I.S."/>
            <person name="Schmidt S.A."/>
            <person name="Borneman A.R."/>
        </authorList>
    </citation>
    <scope>NUCLEOTIDE SEQUENCE [LARGE SCALE GENOMIC DNA]</scope>
    <source>
        <strain evidence="3">cv. Chardonnay</strain>
        <tissue evidence="2">Leaf</tissue>
    </source>
</reference>
<dbReference type="AlphaFoldDB" id="A0A438F541"/>